<sequence>MLWCDGRVNHDANRPFRWDLVRPDQLGTLLDGTRPPDLWFLDELIDCAAKVLARSGDGEIYFVGRSADSVFDFLSGALAGTDWAQRLHQLPMSLGAVNTWMGQLDQQETERLRANMSASGLTPHRLARGRRPAVFVDIVSSGGTYECLYGELRRWISDEREAWDVVRRKLRFLGLTCRKQTSPNTFRWQQHAEWTEEIPASAIGNVSVDAGVYSYFADRQTKLTPSFARWSWADPNVATPDHGQRTRQALAEAVALVEAGRNNRDRLVKVIVAEPTFAEPWLRSAVNQLR</sequence>
<reference evidence="2" key="1">
    <citation type="journal article" date="2019" name="Int. J. Syst. Evol. Microbiol.">
        <title>The Global Catalogue of Microorganisms (GCM) 10K type strain sequencing project: providing services to taxonomists for standard genome sequencing and annotation.</title>
        <authorList>
            <consortium name="The Broad Institute Genomics Platform"/>
            <consortium name="The Broad Institute Genome Sequencing Center for Infectious Disease"/>
            <person name="Wu L."/>
            <person name="Ma J."/>
        </authorList>
    </citation>
    <scope>NUCLEOTIDE SEQUENCE [LARGE SCALE GENOMIC DNA]</scope>
    <source>
        <strain evidence="2">JCM 17342</strain>
    </source>
</reference>
<evidence type="ECO:0000313" key="2">
    <source>
        <dbReference type="Proteomes" id="UP001501747"/>
    </source>
</evidence>
<name>A0ABP7TL16_9PSEU</name>
<accession>A0ABP7TL16</accession>
<comment type="caution">
    <text evidence="1">The sequence shown here is derived from an EMBL/GenBank/DDBJ whole genome shotgun (WGS) entry which is preliminary data.</text>
</comment>
<organism evidence="1 2">
    <name type="scientific">Allokutzneria multivorans</name>
    <dbReference type="NCBI Taxonomy" id="1142134"/>
    <lineage>
        <taxon>Bacteria</taxon>
        <taxon>Bacillati</taxon>
        <taxon>Actinomycetota</taxon>
        <taxon>Actinomycetes</taxon>
        <taxon>Pseudonocardiales</taxon>
        <taxon>Pseudonocardiaceae</taxon>
        <taxon>Allokutzneria</taxon>
    </lineage>
</organism>
<evidence type="ECO:0000313" key="1">
    <source>
        <dbReference type="EMBL" id="GAA4027887.1"/>
    </source>
</evidence>
<protein>
    <submittedName>
        <fullName evidence="1">Uncharacterized protein</fullName>
    </submittedName>
</protein>
<dbReference type="EMBL" id="BAABAL010000019">
    <property type="protein sequence ID" value="GAA4027887.1"/>
    <property type="molecule type" value="Genomic_DNA"/>
</dbReference>
<keyword evidence="2" id="KW-1185">Reference proteome</keyword>
<proteinExistence type="predicted"/>
<gene>
    <name evidence="1" type="ORF">GCM10022247_61050</name>
</gene>
<dbReference type="Proteomes" id="UP001501747">
    <property type="component" value="Unassembled WGS sequence"/>
</dbReference>